<evidence type="ECO:0000313" key="14">
    <source>
        <dbReference type="Proteomes" id="UP000488956"/>
    </source>
</evidence>
<gene>
    <name evidence="6" type="ORF">PF001_g27683</name>
    <name evidence="5" type="ORF">PF004_g27152</name>
    <name evidence="3" type="ORF">PF006_g27754</name>
    <name evidence="2" type="ORF">PF007_g28133</name>
    <name evidence="7" type="ORF">PF008_g26663</name>
    <name evidence="1" type="ORF">PF009_g10843</name>
    <name evidence="4" type="ORF">PF010_g13038</name>
</gene>
<dbReference type="Proteomes" id="UP000441208">
    <property type="component" value="Unassembled WGS sequence"/>
</dbReference>
<sequence>MTGSPHSVLRCRLPSGMELPEERELAAVVRVISWYSLSAGYWSRAIGRRLALQLKIWLHFHSDLA</sequence>
<accession>A0A6A3Q246</accession>
<dbReference type="Proteomes" id="UP000486351">
    <property type="component" value="Unassembled WGS sequence"/>
</dbReference>
<evidence type="ECO:0000313" key="13">
    <source>
        <dbReference type="Proteomes" id="UP000486351"/>
    </source>
</evidence>
<evidence type="ECO:0000313" key="9">
    <source>
        <dbReference type="Proteomes" id="UP000437068"/>
    </source>
</evidence>
<evidence type="ECO:0000313" key="12">
    <source>
        <dbReference type="Proteomes" id="UP000476176"/>
    </source>
</evidence>
<organism evidence="2 11">
    <name type="scientific">Phytophthora fragariae</name>
    <dbReference type="NCBI Taxonomy" id="53985"/>
    <lineage>
        <taxon>Eukaryota</taxon>
        <taxon>Sar</taxon>
        <taxon>Stramenopiles</taxon>
        <taxon>Oomycota</taxon>
        <taxon>Peronosporomycetes</taxon>
        <taxon>Peronosporales</taxon>
        <taxon>Peronosporaceae</taxon>
        <taxon>Phytophthora</taxon>
    </lineage>
</organism>
<dbReference type="EMBL" id="QXFZ01003748">
    <property type="protein sequence ID" value="KAE9067284.1"/>
    <property type="molecule type" value="Genomic_DNA"/>
</dbReference>
<evidence type="ECO:0000313" key="10">
    <source>
        <dbReference type="Proteomes" id="UP000440732"/>
    </source>
</evidence>
<evidence type="ECO:0000313" key="3">
    <source>
        <dbReference type="EMBL" id="KAE9078246.1"/>
    </source>
</evidence>
<evidence type="ECO:0000313" key="2">
    <source>
        <dbReference type="EMBL" id="KAE9067284.1"/>
    </source>
</evidence>
<dbReference type="Proteomes" id="UP000440732">
    <property type="component" value="Unassembled WGS sequence"/>
</dbReference>
<dbReference type="EMBL" id="QXGF01000498">
    <property type="protein sequence ID" value="KAE8939310.1"/>
    <property type="molecule type" value="Genomic_DNA"/>
</dbReference>
<evidence type="ECO:0000313" key="1">
    <source>
        <dbReference type="EMBL" id="KAE8939310.1"/>
    </source>
</evidence>
<protein>
    <submittedName>
        <fullName evidence="2">Uncharacterized protein</fullName>
    </submittedName>
</protein>
<dbReference type="EMBL" id="QXFY01003310">
    <property type="protein sequence ID" value="KAE9286433.1"/>
    <property type="molecule type" value="Genomic_DNA"/>
</dbReference>
<evidence type="ECO:0000313" key="8">
    <source>
        <dbReference type="Proteomes" id="UP000429523"/>
    </source>
</evidence>
<evidence type="ECO:0000313" key="7">
    <source>
        <dbReference type="EMBL" id="KAE9286433.1"/>
    </source>
</evidence>
<evidence type="ECO:0000313" key="6">
    <source>
        <dbReference type="EMBL" id="KAE9273036.1"/>
    </source>
</evidence>
<dbReference type="EMBL" id="QXGA01003891">
    <property type="protein sequence ID" value="KAE9078246.1"/>
    <property type="molecule type" value="Genomic_DNA"/>
</dbReference>
<dbReference type="Proteomes" id="UP000488956">
    <property type="component" value="Unassembled WGS sequence"/>
</dbReference>
<dbReference type="Proteomes" id="UP000476176">
    <property type="component" value="Unassembled WGS sequence"/>
</dbReference>
<evidence type="ECO:0000313" key="4">
    <source>
        <dbReference type="EMBL" id="KAE9105407.1"/>
    </source>
</evidence>
<evidence type="ECO:0000313" key="11">
    <source>
        <dbReference type="Proteomes" id="UP000441208"/>
    </source>
</evidence>
<proteinExistence type="predicted"/>
<reference evidence="8 9" key="1">
    <citation type="submission" date="2018-08" db="EMBL/GenBank/DDBJ databases">
        <title>Genomic investigation of the strawberry pathogen Phytophthora fragariae indicates pathogenicity is determined by transcriptional variation in three key races.</title>
        <authorList>
            <person name="Adams T.M."/>
            <person name="Armitage A.D."/>
            <person name="Sobczyk M.K."/>
            <person name="Bates H.J."/>
            <person name="Dunwell J.M."/>
            <person name="Nellist C.F."/>
            <person name="Harrison R.J."/>
        </authorList>
    </citation>
    <scope>NUCLEOTIDE SEQUENCE [LARGE SCALE GENOMIC DNA]</scope>
    <source>
        <strain evidence="6 9">A4</strain>
        <strain evidence="5 12">BC-23</strain>
        <strain evidence="3 10">NOV-5</strain>
        <strain evidence="2 11">NOV-71</strain>
        <strain evidence="7 13">NOV-77</strain>
        <strain evidence="1 8">NOV-9</strain>
        <strain evidence="4 14">ONT-3</strain>
    </source>
</reference>
<name>A0A6A3Q246_9STRA</name>
<dbReference type="Proteomes" id="UP000429523">
    <property type="component" value="Unassembled WGS sequence"/>
</dbReference>
<dbReference type="Proteomes" id="UP000437068">
    <property type="component" value="Unassembled WGS sequence"/>
</dbReference>
<comment type="caution">
    <text evidence="2">The sequence shown here is derived from an EMBL/GenBank/DDBJ whole genome shotgun (WGS) entry which is preliminary data.</text>
</comment>
<dbReference type="EMBL" id="QXGE01003850">
    <property type="protein sequence ID" value="KAE9273036.1"/>
    <property type="molecule type" value="Genomic_DNA"/>
</dbReference>
<dbReference type="AlphaFoldDB" id="A0A6A3Q246"/>
<dbReference type="EMBL" id="QXGC01003830">
    <property type="protein sequence ID" value="KAE9172839.1"/>
    <property type="molecule type" value="Genomic_DNA"/>
</dbReference>
<evidence type="ECO:0000313" key="5">
    <source>
        <dbReference type="EMBL" id="KAE9172839.1"/>
    </source>
</evidence>
<dbReference type="EMBL" id="QXFX01000751">
    <property type="protein sequence ID" value="KAE9105407.1"/>
    <property type="molecule type" value="Genomic_DNA"/>
</dbReference>